<sequence>MAANVNIPRDVKDPFYRYRMPLLQSKVEGKGNGIKTVLPNIVDVAKALSRPPGYPTKYFGNELGAQTKVEGADEKFIVNGAHDSEKLQTLLDGFIERFVLCGSCRNPETDLSITKDQMIVRKCGACGALSDVDMRHRLATYILKNPPPKSKKAGKHAGTANGDDAANGDMDALAHGAAGLAFSDDDDDGWDCDEEALSKARSGGGPLAQGAAGDDEDDAGAEEADPFDQLGDFIGQGEPDDDAIFARARELGLQANHRAVVVVIQCVFEGSTTLVKDIGKHKKLLTRFGRGEKHQRAIVGGFERLISASPDALLSKTPAILKALFDRDIVEEDVLLDWGKKPSKKYVDKDVAKRIHKAAQPFIEWLETAEEESDSDGE</sequence>
<comment type="caution">
    <text evidence="1">The sequence shown here is derived from an EMBL/GenBank/DDBJ whole genome shotgun (WGS) entry which is preliminary data.</text>
</comment>
<evidence type="ECO:0000313" key="1">
    <source>
        <dbReference type="EMBL" id="KAJ2766761.1"/>
    </source>
</evidence>
<organism evidence="1 2">
    <name type="scientific">Coemansia nantahalensis</name>
    <dbReference type="NCBI Taxonomy" id="2789366"/>
    <lineage>
        <taxon>Eukaryota</taxon>
        <taxon>Fungi</taxon>
        <taxon>Fungi incertae sedis</taxon>
        <taxon>Zoopagomycota</taxon>
        <taxon>Kickxellomycotina</taxon>
        <taxon>Kickxellomycetes</taxon>
        <taxon>Kickxellales</taxon>
        <taxon>Kickxellaceae</taxon>
        <taxon>Coemansia</taxon>
    </lineage>
</organism>
<protein>
    <submittedName>
        <fullName evidence="1">Eukaryotic translation initiation factor 5</fullName>
    </submittedName>
</protein>
<keyword evidence="1" id="KW-0396">Initiation factor</keyword>
<gene>
    <name evidence="1" type="primary">TIF5</name>
    <name evidence="1" type="ORF">IWQ57_004233</name>
</gene>
<keyword evidence="2" id="KW-1185">Reference proteome</keyword>
<accession>A0ACC1JT33</accession>
<name>A0ACC1JT33_9FUNG</name>
<evidence type="ECO:0000313" key="2">
    <source>
        <dbReference type="Proteomes" id="UP001140234"/>
    </source>
</evidence>
<reference evidence="1" key="1">
    <citation type="submission" date="2022-07" db="EMBL/GenBank/DDBJ databases">
        <title>Phylogenomic reconstructions and comparative analyses of Kickxellomycotina fungi.</title>
        <authorList>
            <person name="Reynolds N.K."/>
            <person name="Stajich J.E."/>
            <person name="Barry K."/>
            <person name="Grigoriev I.V."/>
            <person name="Crous P."/>
            <person name="Smith M.E."/>
        </authorList>
    </citation>
    <scope>NUCLEOTIDE SEQUENCE</scope>
    <source>
        <strain evidence="1">CBS 109366</strain>
    </source>
</reference>
<dbReference type="Proteomes" id="UP001140234">
    <property type="component" value="Unassembled WGS sequence"/>
</dbReference>
<proteinExistence type="predicted"/>
<keyword evidence="1" id="KW-0648">Protein biosynthesis</keyword>
<dbReference type="EMBL" id="JANBUJ010001607">
    <property type="protein sequence ID" value="KAJ2766761.1"/>
    <property type="molecule type" value="Genomic_DNA"/>
</dbReference>